<evidence type="ECO:0000313" key="1">
    <source>
        <dbReference type="EMBL" id="GET38451.1"/>
    </source>
</evidence>
<sequence length="97" mass="10973">MNLETRFLAETGFLSSSTWRERSRYYKCIPLIMIYMAGRKKLDRTSLHARVAPNTPDKLKEIAFKLGYIYDEQGSTGQLLDAIAEGKIILVQSAKSG</sequence>
<comment type="caution">
    <text evidence="1">The sequence shown here is derived from an EMBL/GenBank/DDBJ whole genome shotgun (WGS) entry which is preliminary data.</text>
</comment>
<dbReference type="RefSeq" id="WP_226582020.1">
    <property type="nucleotide sequence ID" value="NZ_BLAY01000045.1"/>
</dbReference>
<proteinExistence type="predicted"/>
<accession>A0AAV3XAN0</accession>
<organism evidence="1 2">
    <name type="scientific">Microseira wollei NIES-4236</name>
    <dbReference type="NCBI Taxonomy" id="2530354"/>
    <lineage>
        <taxon>Bacteria</taxon>
        <taxon>Bacillati</taxon>
        <taxon>Cyanobacteriota</taxon>
        <taxon>Cyanophyceae</taxon>
        <taxon>Oscillatoriophycideae</taxon>
        <taxon>Aerosakkonematales</taxon>
        <taxon>Aerosakkonemataceae</taxon>
        <taxon>Microseira</taxon>
    </lineage>
</organism>
<dbReference type="AlphaFoldDB" id="A0AAV3XAN0"/>
<dbReference type="Proteomes" id="UP001050975">
    <property type="component" value="Unassembled WGS sequence"/>
</dbReference>
<evidence type="ECO:0000313" key="2">
    <source>
        <dbReference type="Proteomes" id="UP001050975"/>
    </source>
</evidence>
<gene>
    <name evidence="1" type="ORF">MiSe_32090</name>
</gene>
<protein>
    <submittedName>
        <fullName evidence="1">Uncharacterized protein</fullName>
    </submittedName>
</protein>
<dbReference type="EMBL" id="BLAY01000045">
    <property type="protein sequence ID" value="GET38451.1"/>
    <property type="molecule type" value="Genomic_DNA"/>
</dbReference>
<reference evidence="1" key="1">
    <citation type="submission" date="2019-10" db="EMBL/GenBank/DDBJ databases">
        <title>Draft genome sequece of Microseira wollei NIES-4236.</title>
        <authorList>
            <person name="Yamaguchi H."/>
            <person name="Suzuki S."/>
            <person name="Kawachi M."/>
        </authorList>
    </citation>
    <scope>NUCLEOTIDE SEQUENCE</scope>
    <source>
        <strain evidence="1">NIES-4236</strain>
    </source>
</reference>
<keyword evidence="2" id="KW-1185">Reference proteome</keyword>
<name>A0AAV3XAN0_9CYAN</name>